<dbReference type="AlphaFoldDB" id="A0AAW5BW11"/>
<protein>
    <submittedName>
        <fullName evidence="2">Type II toxin-antitoxin system RelE/ParE family toxin</fullName>
    </submittedName>
</protein>
<accession>A0AAW5BW11</accession>
<sequence length="104" mass="12153">MRYEIIRTDTADAQLRDLLFYIADDSGDVDIALAYLNKLEHAIGLLADQPYYGVIAKHPSLRRMGFRMIIVENHLIFYKVRERDFTVIVYAVVDARQDYANWIV</sequence>
<keyword evidence="4" id="KW-1185">Reference proteome</keyword>
<dbReference type="InterPro" id="IPR007712">
    <property type="entry name" value="RelE/ParE_toxin"/>
</dbReference>
<reference evidence="3" key="2">
    <citation type="submission" date="2020-02" db="EMBL/GenBank/DDBJ databases">
        <authorList>
            <person name="Littmann E."/>
            <person name="Sorbara M."/>
        </authorList>
    </citation>
    <scope>NUCLEOTIDE SEQUENCE</scope>
    <source>
        <strain evidence="3">MSK.1.17</strain>
    </source>
</reference>
<dbReference type="EMBL" id="JAAITT010000002">
    <property type="protein sequence ID" value="NSJ47377.1"/>
    <property type="molecule type" value="Genomic_DNA"/>
</dbReference>
<dbReference type="RefSeq" id="WP_165640835.1">
    <property type="nucleotide sequence ID" value="NZ_JAAITT010000002.1"/>
</dbReference>
<dbReference type="EMBL" id="JAKNGE010000032">
    <property type="protein sequence ID" value="MCG4748057.1"/>
    <property type="molecule type" value="Genomic_DNA"/>
</dbReference>
<organism evidence="2 5">
    <name type="scientific">Enterocloster aldenensis</name>
    <dbReference type="NCBI Taxonomy" id="358742"/>
    <lineage>
        <taxon>Bacteria</taxon>
        <taxon>Bacillati</taxon>
        <taxon>Bacillota</taxon>
        <taxon>Clostridia</taxon>
        <taxon>Lachnospirales</taxon>
        <taxon>Lachnospiraceae</taxon>
        <taxon>Enterocloster</taxon>
    </lineage>
</organism>
<evidence type="ECO:0000313" key="3">
    <source>
        <dbReference type="EMBL" id="NSJ47377.1"/>
    </source>
</evidence>
<name>A0AAW5BW11_9FIRM</name>
<evidence type="ECO:0000313" key="4">
    <source>
        <dbReference type="Proteomes" id="UP000669239"/>
    </source>
</evidence>
<dbReference type="Pfam" id="PF05016">
    <property type="entry name" value="ParE_toxin"/>
    <property type="match status" value="1"/>
</dbReference>
<comment type="caution">
    <text evidence="2">The sequence shown here is derived from an EMBL/GenBank/DDBJ whole genome shotgun (WGS) entry which is preliminary data.</text>
</comment>
<dbReference type="Proteomes" id="UP000669239">
    <property type="component" value="Unassembled WGS sequence"/>
</dbReference>
<evidence type="ECO:0000313" key="5">
    <source>
        <dbReference type="Proteomes" id="UP001299608"/>
    </source>
</evidence>
<proteinExistence type="predicted"/>
<dbReference type="Proteomes" id="UP001299608">
    <property type="component" value="Unassembled WGS sequence"/>
</dbReference>
<keyword evidence="1" id="KW-1277">Toxin-antitoxin system</keyword>
<gene>
    <name evidence="3" type="ORF">G5B36_01480</name>
    <name evidence="2" type="ORF">L0N08_21790</name>
</gene>
<reference evidence="2" key="3">
    <citation type="submission" date="2022-01" db="EMBL/GenBank/DDBJ databases">
        <title>Collection of gut derived symbiotic bacterial strains cultured from healthy donors.</title>
        <authorList>
            <person name="Lin H."/>
            <person name="Kohout C."/>
            <person name="Waligurski E."/>
            <person name="Pamer E.G."/>
        </authorList>
    </citation>
    <scope>NUCLEOTIDE SEQUENCE</scope>
    <source>
        <strain evidence="2">DFI.6.55</strain>
    </source>
</reference>
<evidence type="ECO:0000313" key="2">
    <source>
        <dbReference type="EMBL" id="MCG4748057.1"/>
    </source>
</evidence>
<dbReference type="Gene3D" id="3.30.2310.20">
    <property type="entry name" value="RelE-like"/>
    <property type="match status" value="1"/>
</dbReference>
<evidence type="ECO:0000256" key="1">
    <source>
        <dbReference type="ARBA" id="ARBA00022649"/>
    </source>
</evidence>
<reference evidence="3 4" key="1">
    <citation type="journal article" date="2020" name="Cell Host Microbe">
        <title>Functional and Genomic Variation between Human-Derived Isolates of Lachnospiraceae Reveals Inter- and Intra-Species Diversity.</title>
        <authorList>
            <person name="Sorbara M.T."/>
            <person name="Littmann E.R."/>
            <person name="Fontana E."/>
            <person name="Moody T.U."/>
            <person name="Kohout C.E."/>
            <person name="Gjonbalaj M."/>
            <person name="Eaton V."/>
            <person name="Seok R."/>
            <person name="Leiner I.M."/>
            <person name="Pamer E.G."/>
        </authorList>
    </citation>
    <scope>NUCLEOTIDE SEQUENCE [LARGE SCALE GENOMIC DNA]</scope>
    <source>
        <strain evidence="3 4">MSK.1.17</strain>
    </source>
</reference>
<dbReference type="InterPro" id="IPR035093">
    <property type="entry name" value="RelE/ParE_toxin_dom_sf"/>
</dbReference>